<keyword evidence="9" id="KW-1185">Reference proteome</keyword>
<dbReference type="SUPFAM" id="SSF55811">
    <property type="entry name" value="Nudix"/>
    <property type="match status" value="1"/>
</dbReference>
<dbReference type="PROSITE" id="PS51462">
    <property type="entry name" value="NUDIX"/>
    <property type="match status" value="1"/>
</dbReference>
<keyword evidence="3" id="KW-0479">Metal-binding</keyword>
<evidence type="ECO:0000256" key="6">
    <source>
        <dbReference type="ARBA" id="ARBA00023211"/>
    </source>
</evidence>
<dbReference type="Proteomes" id="UP001209318">
    <property type="component" value="Unassembled WGS sequence"/>
</dbReference>
<keyword evidence="5" id="KW-0460">Magnesium</keyword>
<evidence type="ECO:0000256" key="5">
    <source>
        <dbReference type="ARBA" id="ARBA00022842"/>
    </source>
</evidence>
<keyword evidence="6" id="KW-0464">Manganese</keyword>
<dbReference type="Pfam" id="PF00293">
    <property type="entry name" value="NUDIX"/>
    <property type="match status" value="1"/>
</dbReference>
<evidence type="ECO:0000256" key="2">
    <source>
        <dbReference type="ARBA" id="ARBA00001946"/>
    </source>
</evidence>
<dbReference type="GO" id="GO:0010945">
    <property type="term" value="F:coenzyme A diphosphatase activity"/>
    <property type="evidence" value="ECO:0007669"/>
    <property type="project" value="InterPro"/>
</dbReference>
<comment type="cofactor">
    <cofactor evidence="1">
        <name>Mn(2+)</name>
        <dbReference type="ChEBI" id="CHEBI:29035"/>
    </cofactor>
</comment>
<dbReference type="GO" id="GO:0046872">
    <property type="term" value="F:metal ion binding"/>
    <property type="evidence" value="ECO:0007669"/>
    <property type="project" value="UniProtKB-KW"/>
</dbReference>
<protein>
    <submittedName>
        <fullName evidence="8">CoA pyrophosphatase</fullName>
    </submittedName>
</protein>
<evidence type="ECO:0000256" key="1">
    <source>
        <dbReference type="ARBA" id="ARBA00001936"/>
    </source>
</evidence>
<sequence>MDFEKIMHRLEGHNLKEKRDERYRSYGILIPLVMLEEQIHILFEVRSLELRNQPGEICFPGGHVDPDDLSPMDAAIRETSEELGIPLHTIQNVKPLDYSVQHAAGRIIYPFVGIITDPSKIQANPSEVKETFMVPLDYLLNIEPEMHSIHFQVIPDKNFPFHLIPGGENYQWKTTDMKEYFYFYKDYCIWGLTAAILRDFLMLINET</sequence>
<comment type="caution">
    <text evidence="8">The sequence shown here is derived from an EMBL/GenBank/DDBJ whole genome shotgun (WGS) entry which is preliminary data.</text>
</comment>
<accession>A0AAE3IUB6</accession>
<comment type="cofactor">
    <cofactor evidence="2">
        <name>Mg(2+)</name>
        <dbReference type="ChEBI" id="CHEBI:18420"/>
    </cofactor>
</comment>
<feature type="domain" description="Nudix hydrolase" evidence="7">
    <location>
        <begin position="21"/>
        <end position="159"/>
    </location>
</feature>
<dbReference type="InterPro" id="IPR015797">
    <property type="entry name" value="NUDIX_hydrolase-like_dom_sf"/>
</dbReference>
<evidence type="ECO:0000256" key="3">
    <source>
        <dbReference type="ARBA" id="ARBA00022723"/>
    </source>
</evidence>
<evidence type="ECO:0000313" key="8">
    <source>
        <dbReference type="EMBL" id="MCU9613564.1"/>
    </source>
</evidence>
<gene>
    <name evidence="8" type="ORF">OEV98_08330</name>
</gene>
<dbReference type="PANTHER" id="PTHR12992:SF11">
    <property type="entry name" value="MITOCHONDRIAL COENZYME A DIPHOSPHATASE NUDT8"/>
    <property type="match status" value="1"/>
</dbReference>
<dbReference type="AlphaFoldDB" id="A0AAE3IUB6"/>
<proteinExistence type="predicted"/>
<organism evidence="8 9">
    <name type="scientific">Perspicuibacillus lycopersici</name>
    <dbReference type="NCBI Taxonomy" id="1325689"/>
    <lineage>
        <taxon>Bacteria</taxon>
        <taxon>Bacillati</taxon>
        <taxon>Bacillota</taxon>
        <taxon>Bacilli</taxon>
        <taxon>Bacillales</taxon>
        <taxon>Bacillaceae</taxon>
        <taxon>Perspicuibacillus</taxon>
    </lineage>
</organism>
<reference evidence="8" key="1">
    <citation type="submission" date="2022-10" db="EMBL/GenBank/DDBJ databases">
        <title>Description of Fervidibacillus gen. nov. in the family Fervidibacillaceae fam. nov. with two species, Fervidibacillus albus sp. nov., and Fervidibacillus halotolerans sp. nov., isolated from tidal flat sediments.</title>
        <authorList>
            <person name="Kwon K.K."/>
            <person name="Yang S.-H."/>
        </authorList>
    </citation>
    <scope>NUCLEOTIDE SEQUENCE</scope>
    <source>
        <strain evidence="8">JCM 19140</strain>
    </source>
</reference>
<dbReference type="CDD" id="cd03426">
    <property type="entry name" value="NUDIX_CoAse_Nudt7"/>
    <property type="match status" value="1"/>
</dbReference>
<dbReference type="EMBL" id="JAOUSF010000003">
    <property type="protein sequence ID" value="MCU9613564.1"/>
    <property type="molecule type" value="Genomic_DNA"/>
</dbReference>
<dbReference type="PANTHER" id="PTHR12992">
    <property type="entry name" value="NUDIX HYDROLASE"/>
    <property type="match status" value="1"/>
</dbReference>
<dbReference type="Gene3D" id="3.90.79.10">
    <property type="entry name" value="Nucleoside Triphosphate Pyrophosphohydrolase"/>
    <property type="match status" value="1"/>
</dbReference>
<name>A0AAE3IUB6_9BACI</name>
<dbReference type="InterPro" id="IPR045121">
    <property type="entry name" value="CoAse"/>
</dbReference>
<dbReference type="RefSeq" id="WP_263072806.1">
    <property type="nucleotide sequence ID" value="NZ_JAOUSF010000003.1"/>
</dbReference>
<evidence type="ECO:0000259" key="7">
    <source>
        <dbReference type="PROSITE" id="PS51462"/>
    </source>
</evidence>
<evidence type="ECO:0000256" key="4">
    <source>
        <dbReference type="ARBA" id="ARBA00022801"/>
    </source>
</evidence>
<dbReference type="InterPro" id="IPR000086">
    <property type="entry name" value="NUDIX_hydrolase_dom"/>
</dbReference>
<evidence type="ECO:0000313" key="9">
    <source>
        <dbReference type="Proteomes" id="UP001209318"/>
    </source>
</evidence>
<keyword evidence="4" id="KW-0378">Hydrolase</keyword>